<sequence>MFSRGCMDGHGVFTWTCGLKYEGEFVWNSLMGQGLYTWPDGSSYKGEVYYGIRHGTGTYKSATSVVYKGQWYQGKREGKGAVYYNQEKTSWYKGDWVMNNREGWGERRYPSGNLYSGEWKNNQRHGEGTMKWLKLGQQYHGTWYKGVRHGRGTHMWILRRQDGSQYSQSNQYTGDFFQGERHGQGTFHYAGGAIYEGEWKNNKKHGQVIPLLLLVFTSKKKIETEQIIAMTSLQVTLNLMQIVELMVLRHNTELRSIYSFYSRLGHTQSPDNVFLLSHLQLWRLLRDCNVHHHGVTLTQINLFIREVHSPFSTMLFRRLLSCLKQCKTYESILLAFNSSCVHSGFLFRHSDSTLEALKYMEKSWEIYQAYSRVNAAPRDDKTMTCRHLLWMFKVQDTQRVEMSRHYLISPTFTFLHVLTSTYCNSGSFTVTCQDLHLFDNNLTAASVYIQFFLSSVIPHPLNKYLLLLQITFLEFFEALLGCAEVKCQDDVHSPTKDSLETEAVEKTLPTLKSPSQTVRTIQTCKNIWTNNNLLPLLHQNGFELFFFFFLIR</sequence>
<evidence type="ECO:0000313" key="10">
    <source>
        <dbReference type="Proteomes" id="UP000472271"/>
    </source>
</evidence>
<evidence type="ECO:0000256" key="6">
    <source>
        <dbReference type="ARBA" id="ARBA00023069"/>
    </source>
</evidence>
<organism evidence="9 10">
    <name type="scientific">Sphaeramia orbicularis</name>
    <name type="common">orbiculate cardinalfish</name>
    <dbReference type="NCBI Taxonomy" id="375764"/>
    <lineage>
        <taxon>Eukaryota</taxon>
        <taxon>Metazoa</taxon>
        <taxon>Chordata</taxon>
        <taxon>Craniata</taxon>
        <taxon>Vertebrata</taxon>
        <taxon>Euteleostomi</taxon>
        <taxon>Actinopterygii</taxon>
        <taxon>Neopterygii</taxon>
        <taxon>Teleostei</taxon>
        <taxon>Neoteleostei</taxon>
        <taxon>Acanthomorphata</taxon>
        <taxon>Gobiaria</taxon>
        <taxon>Kurtiformes</taxon>
        <taxon>Apogonoidei</taxon>
        <taxon>Apogonidae</taxon>
        <taxon>Apogoninae</taxon>
        <taxon>Sphaeramia</taxon>
    </lineage>
</organism>
<keyword evidence="7" id="KW-0206">Cytoskeleton</keyword>
<dbReference type="InterPro" id="IPR003409">
    <property type="entry name" value="MORN"/>
</dbReference>
<keyword evidence="8" id="KW-0966">Cell projection</keyword>
<dbReference type="FunCoup" id="A0A673ALE4">
    <property type="interactions" value="349"/>
</dbReference>
<dbReference type="Proteomes" id="UP000472271">
    <property type="component" value="Chromosome 19"/>
</dbReference>
<protein>
    <submittedName>
        <fullName evidence="9">Radial spoke head 10 homolog B</fullName>
    </submittedName>
</protein>
<evidence type="ECO:0000256" key="4">
    <source>
        <dbReference type="ARBA" id="ARBA00022737"/>
    </source>
</evidence>
<reference evidence="9" key="1">
    <citation type="submission" date="2019-06" db="EMBL/GenBank/DDBJ databases">
        <authorList>
            <consortium name="Wellcome Sanger Institute Data Sharing"/>
        </authorList>
    </citation>
    <scope>NUCLEOTIDE SEQUENCE [LARGE SCALE GENOMIC DNA]</scope>
</reference>
<reference evidence="9" key="3">
    <citation type="submission" date="2025-09" db="UniProtKB">
        <authorList>
            <consortium name="Ensembl"/>
        </authorList>
    </citation>
    <scope>IDENTIFICATION</scope>
</reference>
<evidence type="ECO:0000256" key="5">
    <source>
        <dbReference type="ARBA" id="ARBA00022846"/>
    </source>
</evidence>
<dbReference type="Gene3D" id="2.20.110.10">
    <property type="entry name" value="Histone H3 K4-specific methyltransferase SET7/9 N-terminal domain"/>
    <property type="match status" value="4"/>
</dbReference>
<evidence type="ECO:0000256" key="8">
    <source>
        <dbReference type="ARBA" id="ARBA00023273"/>
    </source>
</evidence>
<evidence type="ECO:0000313" key="9">
    <source>
        <dbReference type="Ensembl" id="ENSSORP00005029473.1"/>
    </source>
</evidence>
<proteinExistence type="predicted"/>
<dbReference type="SUPFAM" id="SSF82185">
    <property type="entry name" value="Histone H3 K4-specific methyltransferase SET7/9 N-terminal domain"/>
    <property type="match status" value="3"/>
</dbReference>
<dbReference type="SMART" id="SM00698">
    <property type="entry name" value="MORN"/>
    <property type="match status" value="9"/>
</dbReference>
<keyword evidence="4" id="KW-0677">Repeat</keyword>
<dbReference type="GO" id="GO:0031514">
    <property type="term" value="C:motile cilium"/>
    <property type="evidence" value="ECO:0007669"/>
    <property type="project" value="UniProtKB-SubCell"/>
</dbReference>
<dbReference type="Ensembl" id="ENSSORT00005030306.1">
    <property type="protein sequence ID" value="ENSSORP00005029473.1"/>
    <property type="gene ID" value="ENSSORG00005014072.1"/>
</dbReference>
<keyword evidence="10" id="KW-1185">Reference proteome</keyword>
<dbReference type="AlphaFoldDB" id="A0A673ALE4"/>
<reference evidence="9" key="2">
    <citation type="submission" date="2025-08" db="UniProtKB">
        <authorList>
            <consortium name="Ensembl"/>
        </authorList>
    </citation>
    <scope>IDENTIFICATION</scope>
</reference>
<dbReference type="Pfam" id="PF02493">
    <property type="entry name" value="MORN"/>
    <property type="match status" value="9"/>
</dbReference>
<dbReference type="GO" id="GO:0005930">
    <property type="term" value="C:axoneme"/>
    <property type="evidence" value="ECO:0007669"/>
    <property type="project" value="UniProtKB-SubCell"/>
</dbReference>
<name>A0A673ALE4_9TELE</name>
<keyword evidence="5" id="KW-0282">Flagellum</keyword>
<keyword evidence="6" id="KW-0969">Cilium</keyword>
<evidence type="ECO:0000256" key="3">
    <source>
        <dbReference type="ARBA" id="ARBA00022490"/>
    </source>
</evidence>
<keyword evidence="3" id="KW-0963">Cytoplasm</keyword>
<comment type="subcellular location">
    <subcellularLocation>
        <location evidence="1">Cell projection</location>
        <location evidence="1">Cilium</location>
        <location evidence="1">Flagellum</location>
    </subcellularLocation>
    <subcellularLocation>
        <location evidence="2">Cytoplasm</location>
        <location evidence="2">Cytoskeleton</location>
        <location evidence="2">Cilium axoneme</location>
    </subcellularLocation>
</comment>
<dbReference type="InParanoid" id="A0A673ALE4"/>
<evidence type="ECO:0000256" key="1">
    <source>
        <dbReference type="ARBA" id="ARBA00004230"/>
    </source>
</evidence>
<evidence type="ECO:0000256" key="2">
    <source>
        <dbReference type="ARBA" id="ARBA00004430"/>
    </source>
</evidence>
<accession>A0A673ALE4</accession>
<dbReference type="PANTHER" id="PTHR46613">
    <property type="entry name" value="RADIAL SPOKE HEAD 10 HOMOLOG B-RELATED"/>
    <property type="match status" value="1"/>
</dbReference>
<evidence type="ECO:0000256" key="7">
    <source>
        <dbReference type="ARBA" id="ARBA00023212"/>
    </source>
</evidence>
<dbReference type="PANTHER" id="PTHR46613:SF1">
    <property type="entry name" value="RADIAL SPOKE HEAD 10 HOMOLOG B-RELATED"/>
    <property type="match status" value="1"/>
</dbReference>